<dbReference type="GO" id="GO:0005737">
    <property type="term" value="C:cytoplasm"/>
    <property type="evidence" value="ECO:0007669"/>
    <property type="project" value="TreeGrafter"/>
</dbReference>
<feature type="region of interest" description="Disordered" evidence="1">
    <location>
        <begin position="219"/>
        <end position="243"/>
    </location>
</feature>
<dbReference type="InterPro" id="IPR044730">
    <property type="entry name" value="RNase_H-like_dom_plant"/>
</dbReference>
<dbReference type="InterPro" id="IPR040044">
    <property type="entry name" value="SRR1L"/>
</dbReference>
<dbReference type="GO" id="GO:0005634">
    <property type="term" value="C:nucleus"/>
    <property type="evidence" value="ECO:0007669"/>
    <property type="project" value="TreeGrafter"/>
</dbReference>
<evidence type="ECO:0000313" key="5">
    <source>
        <dbReference type="EMBL" id="CAD6259839.1"/>
    </source>
</evidence>
<evidence type="ECO:0000259" key="3">
    <source>
        <dbReference type="Pfam" id="PF07985"/>
    </source>
</evidence>
<dbReference type="OrthoDB" id="687440at2759"/>
<sequence length="1230" mass="137930">MVSLAIWLMWAIPASSRLMIEFLRLQPEAEAWKNLFIPVVSQPDGEALVRIAEFVPKNILETVQCGAAESVFKIFQRSDLFEKIQGIVDDLEIDLVLIWSLVGLGPGPTDTVACFKPETKRFPTKTEGCGGAGYRTTTLELLSSGVSLYPLCRTNRADLVMLPKGEWPQCRESSLDMPRGYLHVQLQAIMQRNPLDPEFPAALDIDRHAPKFPAVLEIDRHDNDDDGGTAEARSPMRTSRRPSYRGVGYRAQLAVEEAVEATWSVLLSSPRLASVDTGSTACFAGLDGANAGRCRRRRGRCPNVSTGDLRRGKRSGACSDYRVHVLWRLSVVVCPGHGGVRDGRRRAARGVHAARHEAGRVVQTLGQALRPLRLRCRVPRRTGARPWGADGERLRVVAYGIGGAQYSWAPRFRLAVLLLLRDAFPDAIGDVEVVCPTAAPVERRAMEELGCVVTTSVQCQPVHGPTLIFMPYADHVFFKNLLTLNWSADQLGKIVLLGHSFGTMVKMLELSMSKQEKFGVTEQREKVRRVMAIREYVREIELCSEIDGLLDSPLWGDDDPDAELAKDCDDSFLSKKDCDDSQEECRCMHCIANIERHAMISALPSSFSVHVFHFDPEIDMDHLVPVNCPKRVWSTVNVQMNCDAQLAGQKCMFLFSSTMYKDKDLKEAVSIVKEVRETMLDVRSSSLYAKFIHQLKENPSTSMLGSHECMDLVIYGLGSFEFDMRSQYQLAFALLLKEDKVFPVGNIEIYDPALSPADVKACFDLGVRVLLVNEQCQRSVEKPTLFYVPGLKFIGNLVESNFSPKQLNKVILVSYGLKYSVESAYGGFENWNLGCTSRGSLALERDRFLWATVDYIHEAIAMGKSNEELDGVGELKVEFVEVDDDMDIYSKLPSISSASDHLLMLGFFLVFFFNGESDSTGLTLKEKFYLNFMLEVEYNSFLSFDHVASLRMQLEERISRPFREDPCDCRDDDTPFWGPVFRHRLPEMKRTTWSPPPKGWIKLNFHGIGCSKGRPASIGGIFHNDKGEVLSYYAGPVGDVDQIVASAMALEMGLQKMIDLHEPVFKLIIEGDNLMVIRWCNRIARPPERAFDSFSHSYWYMDLRPTEAPAPDEVPEECKCNKGEDDGSKDTDEDNGRKDDDEEDVGASSEFDIPPGWAQREYIAWHVEQPANRVTIGLARVGASLPGIFLHQSSMCDCGHGMDMKNDKPDVTWFLHDFATGDGIIERLKI</sequence>
<feature type="domain" description="SRR1-like" evidence="3">
    <location>
        <begin position="394"/>
        <end position="551"/>
    </location>
</feature>
<evidence type="ECO:0000259" key="4">
    <source>
        <dbReference type="Pfam" id="PF13456"/>
    </source>
</evidence>
<keyword evidence="6" id="KW-1185">Reference proteome</keyword>
<feature type="chain" id="PRO_5032645864" description="SRR1-like domain-containing protein" evidence="2">
    <location>
        <begin position="17"/>
        <end position="1230"/>
    </location>
</feature>
<evidence type="ECO:0008006" key="7">
    <source>
        <dbReference type="Google" id="ProtNLM"/>
    </source>
</evidence>
<gene>
    <name evidence="5" type="ORF">NCGR_LOCUS43276</name>
</gene>
<dbReference type="AlphaFoldDB" id="A0A811QL06"/>
<protein>
    <recommendedName>
        <fullName evidence="7">SRR1-like domain-containing protein</fullName>
    </recommendedName>
</protein>
<feature type="region of interest" description="Disordered" evidence="1">
    <location>
        <begin position="1106"/>
        <end position="1153"/>
    </location>
</feature>
<feature type="domain" description="RNase H type-1" evidence="4">
    <location>
        <begin position="1011"/>
        <end position="1084"/>
    </location>
</feature>
<feature type="signal peptide" evidence="2">
    <location>
        <begin position="1"/>
        <end position="16"/>
    </location>
</feature>
<dbReference type="PANTHER" id="PTHR28626:SF7">
    <property type="entry name" value="OS04G0588900 PROTEIN"/>
    <property type="match status" value="1"/>
</dbReference>
<proteinExistence type="predicted"/>
<dbReference type="EMBL" id="CAJGYO010000011">
    <property type="protein sequence ID" value="CAD6259839.1"/>
    <property type="molecule type" value="Genomic_DNA"/>
</dbReference>
<reference evidence="5" key="1">
    <citation type="submission" date="2020-10" db="EMBL/GenBank/DDBJ databases">
        <authorList>
            <person name="Han B."/>
            <person name="Lu T."/>
            <person name="Zhao Q."/>
            <person name="Huang X."/>
            <person name="Zhao Y."/>
        </authorList>
    </citation>
    <scope>NUCLEOTIDE SEQUENCE</scope>
</reference>
<dbReference type="GO" id="GO:0004523">
    <property type="term" value="F:RNA-DNA hybrid ribonuclease activity"/>
    <property type="evidence" value="ECO:0007669"/>
    <property type="project" value="InterPro"/>
</dbReference>
<dbReference type="Pfam" id="PF13456">
    <property type="entry name" value="RVT_3"/>
    <property type="match status" value="1"/>
</dbReference>
<dbReference type="CDD" id="cd06222">
    <property type="entry name" value="RNase_H_like"/>
    <property type="match status" value="1"/>
</dbReference>
<comment type="caution">
    <text evidence="5">The sequence shown here is derived from an EMBL/GenBank/DDBJ whole genome shotgun (WGS) entry which is preliminary data.</text>
</comment>
<dbReference type="InterPro" id="IPR002156">
    <property type="entry name" value="RNaseH_domain"/>
</dbReference>
<dbReference type="PANTHER" id="PTHR28626">
    <property type="entry name" value="SRR1-LIKE PROTEIN"/>
    <property type="match status" value="1"/>
</dbReference>
<feature type="compositionally biased region" description="Basic and acidic residues" evidence="1">
    <location>
        <begin position="1116"/>
        <end position="1139"/>
    </location>
</feature>
<dbReference type="Proteomes" id="UP000604825">
    <property type="component" value="Unassembled WGS sequence"/>
</dbReference>
<name>A0A811QL06_9POAL</name>
<dbReference type="Pfam" id="PF07985">
    <property type="entry name" value="SRR1"/>
    <property type="match status" value="2"/>
</dbReference>
<dbReference type="GO" id="GO:0003676">
    <property type="term" value="F:nucleic acid binding"/>
    <property type="evidence" value="ECO:0007669"/>
    <property type="project" value="InterPro"/>
</dbReference>
<evidence type="ECO:0000256" key="1">
    <source>
        <dbReference type="SAM" id="MobiDB-lite"/>
    </source>
</evidence>
<evidence type="ECO:0000256" key="2">
    <source>
        <dbReference type="SAM" id="SignalP"/>
    </source>
</evidence>
<feature type="domain" description="SRR1-like" evidence="3">
    <location>
        <begin position="705"/>
        <end position="812"/>
    </location>
</feature>
<evidence type="ECO:0000313" key="6">
    <source>
        <dbReference type="Proteomes" id="UP000604825"/>
    </source>
</evidence>
<accession>A0A811QL06</accession>
<organism evidence="5 6">
    <name type="scientific">Miscanthus lutarioriparius</name>
    <dbReference type="NCBI Taxonomy" id="422564"/>
    <lineage>
        <taxon>Eukaryota</taxon>
        <taxon>Viridiplantae</taxon>
        <taxon>Streptophyta</taxon>
        <taxon>Embryophyta</taxon>
        <taxon>Tracheophyta</taxon>
        <taxon>Spermatophyta</taxon>
        <taxon>Magnoliopsida</taxon>
        <taxon>Liliopsida</taxon>
        <taxon>Poales</taxon>
        <taxon>Poaceae</taxon>
        <taxon>PACMAD clade</taxon>
        <taxon>Panicoideae</taxon>
        <taxon>Andropogonodae</taxon>
        <taxon>Andropogoneae</taxon>
        <taxon>Saccharinae</taxon>
        <taxon>Miscanthus</taxon>
    </lineage>
</organism>
<keyword evidence="2" id="KW-0732">Signal</keyword>
<dbReference type="InterPro" id="IPR012942">
    <property type="entry name" value="SRR1-like"/>
</dbReference>